<proteinExistence type="predicted"/>
<evidence type="ECO:0000256" key="1">
    <source>
        <dbReference type="PROSITE-ProRule" id="PRU00169"/>
    </source>
</evidence>
<dbReference type="GO" id="GO:0000160">
    <property type="term" value="P:phosphorelay signal transduction system"/>
    <property type="evidence" value="ECO:0007669"/>
    <property type="project" value="InterPro"/>
</dbReference>
<evidence type="ECO:0000259" key="2">
    <source>
        <dbReference type="PROSITE" id="PS50110"/>
    </source>
</evidence>
<evidence type="ECO:0000313" key="3">
    <source>
        <dbReference type="EMBL" id="TYZ25085.1"/>
    </source>
</evidence>
<organism evidence="3 4">
    <name type="scientific">Selenomonas ruminis</name>
    <dbReference type="NCBI Taxonomy" id="2593411"/>
    <lineage>
        <taxon>Bacteria</taxon>
        <taxon>Bacillati</taxon>
        <taxon>Bacillota</taxon>
        <taxon>Negativicutes</taxon>
        <taxon>Selenomonadales</taxon>
        <taxon>Selenomonadaceae</taxon>
        <taxon>Selenomonas</taxon>
    </lineage>
</organism>
<dbReference type="InterPro" id="IPR011006">
    <property type="entry name" value="CheY-like_superfamily"/>
</dbReference>
<reference evidence="3 4" key="1">
    <citation type="submission" date="2019-08" db="EMBL/GenBank/DDBJ databases">
        <title>Selenomonas sp. mPRGC5 and Selenomonas sp. mPRGC8 isolated from ruminal fluid of dairy goat (Capra hircus).</title>
        <authorList>
            <person name="Poothong S."/>
            <person name="Nuengjamnong C."/>
            <person name="Tanasupawat S."/>
        </authorList>
    </citation>
    <scope>NUCLEOTIDE SEQUENCE [LARGE SCALE GENOMIC DNA]</scope>
    <source>
        <strain evidence="4">mPRGC5</strain>
    </source>
</reference>
<gene>
    <name evidence="3" type="ORF">FZ040_03405</name>
</gene>
<keyword evidence="4" id="KW-1185">Reference proteome</keyword>
<comment type="caution">
    <text evidence="1">Lacks conserved residue(s) required for the propagation of feature annotation.</text>
</comment>
<sequence length="29" mass="3400">MVPMKVLAVDDEQRIRALLAFQLQKHGYE</sequence>
<dbReference type="EMBL" id="VTOY01000001">
    <property type="protein sequence ID" value="TYZ25085.1"/>
    <property type="molecule type" value="Genomic_DNA"/>
</dbReference>
<protein>
    <submittedName>
        <fullName evidence="3">Response regulator transcription factor</fullName>
    </submittedName>
</protein>
<dbReference type="Proteomes" id="UP000323646">
    <property type="component" value="Unassembled WGS sequence"/>
</dbReference>
<accession>A0A5D6WDH9</accession>
<dbReference type="AlphaFoldDB" id="A0A5D6WDH9"/>
<dbReference type="InterPro" id="IPR001789">
    <property type="entry name" value="Sig_transdc_resp-reg_receiver"/>
</dbReference>
<dbReference type="PROSITE" id="PS50110">
    <property type="entry name" value="RESPONSE_REGULATORY"/>
    <property type="match status" value="1"/>
</dbReference>
<evidence type="ECO:0000313" key="4">
    <source>
        <dbReference type="Proteomes" id="UP000323646"/>
    </source>
</evidence>
<comment type="caution">
    <text evidence="3">The sequence shown here is derived from an EMBL/GenBank/DDBJ whole genome shotgun (WGS) entry which is preliminary data.</text>
</comment>
<feature type="domain" description="Response regulatory" evidence="2">
    <location>
        <begin position="5"/>
        <end position="29"/>
    </location>
</feature>
<name>A0A5D6WDH9_9FIRM</name>
<dbReference type="RefSeq" id="WP_149170698.1">
    <property type="nucleotide sequence ID" value="NZ_VTOY01000001.1"/>
</dbReference>
<dbReference type="SUPFAM" id="SSF52172">
    <property type="entry name" value="CheY-like"/>
    <property type="match status" value="1"/>
</dbReference>